<dbReference type="GO" id="GO:0043539">
    <property type="term" value="F:protein serine/threonine kinase activator activity"/>
    <property type="evidence" value="ECO:0007669"/>
    <property type="project" value="InterPro"/>
</dbReference>
<evidence type="ECO:0000313" key="3">
    <source>
        <dbReference type="Proteomes" id="UP000504623"/>
    </source>
</evidence>
<keyword evidence="3" id="KW-1185">Reference proteome</keyword>
<dbReference type="Pfam" id="PF01840">
    <property type="entry name" value="TCL1_MTCP1"/>
    <property type="match status" value="1"/>
</dbReference>
<gene>
    <name evidence="4" type="primary">TCL1A</name>
</gene>
<reference evidence="4" key="1">
    <citation type="submission" date="2025-08" db="UniProtKB">
        <authorList>
            <consortium name="RefSeq"/>
        </authorList>
    </citation>
    <scope>IDENTIFICATION</scope>
    <source>
        <tissue evidence="4">Spleen</tissue>
    </source>
</reference>
<accession>A0A9B0T9Y5</accession>
<dbReference type="GeneID" id="102841673"/>
<dbReference type="InterPro" id="IPR004832">
    <property type="entry name" value="TCL1_MTCP1"/>
</dbReference>
<organism evidence="3 4">
    <name type="scientific">Chrysochloris asiatica</name>
    <name type="common">Cape golden mole</name>
    <dbReference type="NCBI Taxonomy" id="185453"/>
    <lineage>
        <taxon>Eukaryota</taxon>
        <taxon>Metazoa</taxon>
        <taxon>Chordata</taxon>
        <taxon>Craniata</taxon>
        <taxon>Vertebrata</taxon>
        <taxon>Euteleostomi</taxon>
        <taxon>Mammalia</taxon>
        <taxon>Eutheria</taxon>
        <taxon>Afrotheria</taxon>
        <taxon>Chrysochloridae</taxon>
        <taxon>Chrysochlorinae</taxon>
        <taxon>Chrysochloris</taxon>
    </lineage>
</organism>
<feature type="region of interest" description="Disordered" evidence="2">
    <location>
        <begin position="1"/>
        <end position="29"/>
    </location>
</feature>
<dbReference type="Gene3D" id="2.40.15.10">
    <property type="entry name" value="TCL1/MTCP1"/>
    <property type="match status" value="1"/>
</dbReference>
<dbReference type="AlphaFoldDB" id="A0A9B0T9Y5"/>
<protein>
    <submittedName>
        <fullName evidence="4">T-cell leukemia/lymphoma protein 1A</fullName>
    </submittedName>
</protein>
<dbReference type="SUPFAM" id="SSF50904">
    <property type="entry name" value="Oncogene products"/>
    <property type="match status" value="1"/>
</dbReference>
<dbReference type="RefSeq" id="XP_006839681.1">
    <property type="nucleotide sequence ID" value="XM_006839618.1"/>
</dbReference>
<name>A0A9B0T9Y5_CHRAS</name>
<evidence type="ECO:0000256" key="1">
    <source>
        <dbReference type="ARBA" id="ARBA00006399"/>
    </source>
</evidence>
<comment type="similarity">
    <text evidence="1">Belongs to the TCL1 family.</text>
</comment>
<evidence type="ECO:0000256" key="2">
    <source>
        <dbReference type="SAM" id="MobiDB-lite"/>
    </source>
</evidence>
<proteinExistence type="inferred from homology"/>
<feature type="compositionally biased region" description="Pro residues" evidence="2">
    <location>
        <begin position="1"/>
        <end position="26"/>
    </location>
</feature>
<sequence>MPGAPPPYAAPPFTPPTIPSSWPPPGNTASMGEIQFEGLQLLTHPDRLWIWQKNVYTDENQRTWMSITVENDGVLFVLMQQVDVALGPALRPSQIPPSQLPLLWQFYPDERRYRGSDSSKWHVVYHVKYNGQEDMLLQRLPEPKQE</sequence>
<dbReference type="InterPro" id="IPR036672">
    <property type="entry name" value="TCL1_MTCP1_sf"/>
</dbReference>
<dbReference type="PANTHER" id="PTHR14060:SF4">
    <property type="entry name" value="T-CELL LEUKEMIA_LYMPHOMA PROTEIN 1A"/>
    <property type="match status" value="1"/>
</dbReference>
<dbReference type="CTD" id="8115"/>
<dbReference type="PANTHER" id="PTHR14060">
    <property type="entry name" value="PROTEIN P13 MTCP-1"/>
    <property type="match status" value="1"/>
</dbReference>
<dbReference type="Proteomes" id="UP000504623">
    <property type="component" value="Unplaced"/>
</dbReference>
<evidence type="ECO:0000313" key="4">
    <source>
        <dbReference type="RefSeq" id="XP_006839681.1"/>
    </source>
</evidence>
<dbReference type="OrthoDB" id="9834674at2759"/>